<reference evidence="2" key="1">
    <citation type="journal article" date="2020" name="bioRxiv">
        <title>Whole genome comparisons of ergot fungi reveals the divergence and evolution of species within the genus Claviceps are the result of varying mechanisms driving genome evolution and host range expansion.</title>
        <authorList>
            <person name="Wyka S.A."/>
            <person name="Mondo S.J."/>
            <person name="Liu M."/>
            <person name="Dettman J."/>
            <person name="Nalam V."/>
            <person name="Broders K.D."/>
        </authorList>
    </citation>
    <scope>NUCLEOTIDE SEQUENCE</scope>
    <source>
        <strain evidence="2">CCC 489</strain>
    </source>
</reference>
<accession>A0A8K0JC03</accession>
<comment type="caution">
    <text evidence="2">The sequence shown here is derived from an EMBL/GenBank/DDBJ whole genome shotgun (WGS) entry which is preliminary data.</text>
</comment>
<evidence type="ECO:0000313" key="3">
    <source>
        <dbReference type="Proteomes" id="UP000811619"/>
    </source>
</evidence>
<dbReference type="PANTHER" id="PTHR40625">
    <property type="entry name" value="GTP-BINDING PROTEIN ESDC-RELATED"/>
    <property type="match status" value="1"/>
</dbReference>
<gene>
    <name evidence="2" type="ORF">E4U42_006108</name>
</gene>
<evidence type="ECO:0000313" key="2">
    <source>
        <dbReference type="EMBL" id="KAG5929368.1"/>
    </source>
</evidence>
<keyword evidence="3" id="KW-1185">Reference proteome</keyword>
<feature type="compositionally biased region" description="Polar residues" evidence="1">
    <location>
        <begin position="138"/>
        <end position="155"/>
    </location>
</feature>
<proteinExistence type="predicted"/>
<dbReference type="PANTHER" id="PTHR40625:SF1">
    <property type="entry name" value="AMP-ACTIVATED PROTEIN KINASE GLYCOGEN-BINDING DOMAIN-CONTAINING PROTEIN"/>
    <property type="match status" value="1"/>
</dbReference>
<feature type="region of interest" description="Disordered" evidence="1">
    <location>
        <begin position="246"/>
        <end position="282"/>
    </location>
</feature>
<dbReference type="Proteomes" id="UP000811619">
    <property type="component" value="Unassembled WGS sequence"/>
</dbReference>
<dbReference type="AlphaFoldDB" id="A0A8K0JC03"/>
<feature type="compositionally biased region" description="Polar residues" evidence="1">
    <location>
        <begin position="122"/>
        <end position="131"/>
    </location>
</feature>
<dbReference type="EMBL" id="SRPY01000060">
    <property type="protein sequence ID" value="KAG5929368.1"/>
    <property type="molecule type" value="Genomic_DNA"/>
</dbReference>
<dbReference type="OrthoDB" id="5422351at2759"/>
<evidence type="ECO:0000256" key="1">
    <source>
        <dbReference type="SAM" id="MobiDB-lite"/>
    </source>
</evidence>
<organism evidence="2 3">
    <name type="scientific">Claviceps africana</name>
    <dbReference type="NCBI Taxonomy" id="83212"/>
    <lineage>
        <taxon>Eukaryota</taxon>
        <taxon>Fungi</taxon>
        <taxon>Dikarya</taxon>
        <taxon>Ascomycota</taxon>
        <taxon>Pezizomycotina</taxon>
        <taxon>Sordariomycetes</taxon>
        <taxon>Hypocreomycetidae</taxon>
        <taxon>Hypocreales</taxon>
        <taxon>Clavicipitaceae</taxon>
        <taxon>Claviceps</taxon>
    </lineage>
</organism>
<sequence>MGHTYYYYYEIDGSTETHDPARPSTTACPYLPGQTVNTLYVPIEQTLRSRSASVSSLRQESYMTMDPQARFVTPVPPRSSLGPRVIRRLASASSLLHDRSSDRSESVGPSWKRFFRRKVIPRSSSRPNTVGQDEEDNTTQQFDRSLPDSRSNSLLEGQHTRDISPESLRRFLLDEASSWEPAVNGVSSLNIPSKLDGQVDDDDEENFATPAISEIRLFGASLSPRPLQRSVSTLTVSQRVANSSSLTLTMKPDAEEEIPNELQVSTRSTHQSSEPEQDTSDMTQCDWSSAISFGSFTTPMSSQSLADESTGTYDSDDDDDDMISNTDGDYLSCRSPSEVPESEALQRYSLPRQFVDDKVPDSAGSQIGEVSESPIVTARESDLPVAVTNFLGGPIDTGLDDFVNELGLMAEVIGKRQS</sequence>
<protein>
    <submittedName>
        <fullName evidence="2">Uncharacterized protein</fullName>
    </submittedName>
</protein>
<feature type="region of interest" description="Disordered" evidence="1">
    <location>
        <begin position="122"/>
        <end position="161"/>
    </location>
</feature>
<feature type="compositionally biased region" description="Polar residues" evidence="1">
    <location>
        <begin position="262"/>
        <end position="282"/>
    </location>
</feature>
<name>A0A8K0JC03_9HYPO</name>
<feature type="region of interest" description="Disordered" evidence="1">
    <location>
        <begin position="298"/>
        <end position="327"/>
    </location>
</feature>